<gene>
    <name evidence="1" type="primary">galM</name>
    <name evidence="1" type="ORF">Mco01_31960</name>
</gene>
<dbReference type="InterPro" id="IPR037480">
    <property type="entry name" value="YihR-like"/>
</dbReference>
<dbReference type="PANTHER" id="PTHR10091:SF0">
    <property type="entry name" value="GALACTOSE MUTAROTASE"/>
    <property type="match status" value="1"/>
</dbReference>
<keyword evidence="2" id="KW-1185">Reference proteome</keyword>
<dbReference type="PANTHER" id="PTHR10091">
    <property type="entry name" value="ALDOSE-1-EPIMERASE"/>
    <property type="match status" value="1"/>
</dbReference>
<protein>
    <submittedName>
        <fullName evidence="1">Aldose 1-epimerase</fullName>
    </submittedName>
</protein>
<dbReference type="Pfam" id="PF01263">
    <property type="entry name" value="Aldose_epim"/>
    <property type="match status" value="1"/>
</dbReference>
<dbReference type="SUPFAM" id="SSF74650">
    <property type="entry name" value="Galactose mutarotase-like"/>
    <property type="match status" value="1"/>
</dbReference>
<proteinExistence type="predicted"/>
<dbReference type="CDD" id="cd09022">
    <property type="entry name" value="Aldose_epim_Ec_YihR"/>
    <property type="match status" value="1"/>
</dbReference>
<dbReference type="Proteomes" id="UP000603904">
    <property type="component" value="Unassembled WGS sequence"/>
</dbReference>
<evidence type="ECO:0000313" key="2">
    <source>
        <dbReference type="Proteomes" id="UP000603904"/>
    </source>
</evidence>
<sequence>MTESVVSDGAPAGAVTVPPTGAQYTIAAEGYRAVLTEVGGGIRALTYGDRPLLMDYPEDQPPVGGAGQLLIPWPNRVRDGRYIFDDEERQLAISEPRTGNAAHGFARLLSWTVLAEEPSSIRFGVRMFPQLGYPHVLDLTATYALGRGGLEVEVTATNVGAGTAPYGIGAHPYLTLGEGLVDDAVLEMPAAAWAELDDRKIPTGLRDVEGTPYDFRRARPIGDLPLDTPFTGLRRDPDGLVRVILRAGDGSHGVELWGGEGVEWLQVFTGDPLPEPYRRAGIAVEPMSCPPNAFETGENLLRLAPGDHVSHRWGVRALS</sequence>
<dbReference type="InterPro" id="IPR011013">
    <property type="entry name" value="Gal_mutarotase_sf_dom"/>
</dbReference>
<dbReference type="Gene3D" id="2.70.98.10">
    <property type="match status" value="1"/>
</dbReference>
<dbReference type="EMBL" id="BOOC01000013">
    <property type="protein sequence ID" value="GIH40196.1"/>
    <property type="molecule type" value="Genomic_DNA"/>
</dbReference>
<comment type="caution">
    <text evidence="1">The sequence shown here is derived from an EMBL/GenBank/DDBJ whole genome shotgun (WGS) entry which is preliminary data.</text>
</comment>
<dbReference type="InterPro" id="IPR014718">
    <property type="entry name" value="GH-type_carb-bd"/>
</dbReference>
<accession>A0ABQ4FZF0</accession>
<reference evidence="1 2" key="1">
    <citation type="submission" date="2021-01" db="EMBL/GenBank/DDBJ databases">
        <title>Whole genome shotgun sequence of Microbispora corallina NBRC 16416.</title>
        <authorList>
            <person name="Komaki H."/>
            <person name="Tamura T."/>
        </authorList>
    </citation>
    <scope>NUCLEOTIDE SEQUENCE [LARGE SCALE GENOMIC DNA]</scope>
    <source>
        <strain evidence="1 2">NBRC 16416</strain>
    </source>
</reference>
<evidence type="ECO:0000313" key="1">
    <source>
        <dbReference type="EMBL" id="GIH40196.1"/>
    </source>
</evidence>
<organism evidence="1 2">
    <name type="scientific">Microbispora corallina</name>
    <dbReference type="NCBI Taxonomy" id="83302"/>
    <lineage>
        <taxon>Bacteria</taxon>
        <taxon>Bacillati</taxon>
        <taxon>Actinomycetota</taxon>
        <taxon>Actinomycetes</taxon>
        <taxon>Streptosporangiales</taxon>
        <taxon>Streptosporangiaceae</taxon>
        <taxon>Microbispora</taxon>
    </lineage>
</organism>
<dbReference type="InterPro" id="IPR008183">
    <property type="entry name" value="Aldose_1/G6P_1-epimerase"/>
</dbReference>
<name>A0ABQ4FZF0_9ACTN</name>